<feature type="signal peptide" evidence="2">
    <location>
        <begin position="1"/>
        <end position="19"/>
    </location>
</feature>
<evidence type="ECO:0000259" key="3">
    <source>
        <dbReference type="Pfam" id="PF01682"/>
    </source>
</evidence>
<sequence length="411" mass="45814">MFLRSITLIFFILSPLILTQRDSISITNDISCNRFHESFCCTDRIRSACPQKCLSISCPYHKIRDDLGDITEGQLNNINQLLGIDKKITTNSKSIDNSFIIDGTAVVLNKDNNIPVSNNNNKGHPTLIPNKNMIFNKNSPTTKKPTTKFTLFPTLPNIFTIPNIFTTTSKPIVEKSKELNKNEGVTRNNNNKKKKKNSRKDKIIKPPGELVHIDEIDTEIDSIPITREKIIPSMPPSFMISSGDNFNTERTTVSTIIVDVTTPNPEKPTVESGMKLKRGINCGMAPDWLPCISMPEANQRLSSCCRSKNMPPGCQELCHYDVTQEEVKDALNKGKCSLFNVIPFLECAAERKNNINCCKSKNVSVKSGPQCEVFCDASSNKPNPYGILGIQHVVCGQTMYDLLQCHLSGLD</sequence>
<keyword evidence="2" id="KW-0732">Signal</keyword>
<evidence type="ECO:0000256" key="2">
    <source>
        <dbReference type="SAM" id="SignalP"/>
    </source>
</evidence>
<dbReference type="PANTHER" id="PTHR21679:SF5">
    <property type="entry name" value="DOMAIN OF UNKNOWN FUNCTION DB DOMAIN-CONTAINING PROTEIN"/>
    <property type="match status" value="1"/>
</dbReference>
<proteinExistence type="predicted"/>
<feature type="domain" description="Domain of unknown function DB" evidence="3">
    <location>
        <begin position="304"/>
        <end position="406"/>
    </location>
</feature>
<evidence type="ECO:0000313" key="4">
    <source>
        <dbReference type="Proteomes" id="UP000038045"/>
    </source>
</evidence>
<reference evidence="5" key="1">
    <citation type="submission" date="2017-02" db="UniProtKB">
        <authorList>
            <consortium name="WormBaseParasite"/>
        </authorList>
    </citation>
    <scope>IDENTIFICATION</scope>
</reference>
<feature type="region of interest" description="Disordered" evidence="1">
    <location>
        <begin position="176"/>
        <end position="204"/>
    </location>
</feature>
<evidence type="ECO:0000256" key="1">
    <source>
        <dbReference type="SAM" id="MobiDB-lite"/>
    </source>
</evidence>
<dbReference type="WBParaSite" id="PTRK_0000759100.1">
    <property type="protein sequence ID" value="PTRK_0000759100.1"/>
    <property type="gene ID" value="PTRK_0000759100"/>
</dbReference>
<dbReference type="InterPro" id="IPR002602">
    <property type="entry name" value="DB"/>
</dbReference>
<dbReference type="PANTHER" id="PTHR21679">
    <property type="entry name" value="DOMAIN OF UNKNOWN FUNCTION DB DOMAIN-CONTAINING PROTEIN-RELATED"/>
    <property type="match status" value="1"/>
</dbReference>
<feature type="compositionally biased region" description="Basic residues" evidence="1">
    <location>
        <begin position="190"/>
        <end position="199"/>
    </location>
</feature>
<feature type="chain" id="PRO_5005891747" evidence="2">
    <location>
        <begin position="20"/>
        <end position="411"/>
    </location>
</feature>
<organism evidence="4 5">
    <name type="scientific">Parastrongyloides trichosuri</name>
    <name type="common">Possum-specific nematode worm</name>
    <dbReference type="NCBI Taxonomy" id="131310"/>
    <lineage>
        <taxon>Eukaryota</taxon>
        <taxon>Metazoa</taxon>
        <taxon>Ecdysozoa</taxon>
        <taxon>Nematoda</taxon>
        <taxon>Chromadorea</taxon>
        <taxon>Rhabditida</taxon>
        <taxon>Tylenchina</taxon>
        <taxon>Panagrolaimomorpha</taxon>
        <taxon>Strongyloidoidea</taxon>
        <taxon>Strongyloididae</taxon>
        <taxon>Parastrongyloides</taxon>
    </lineage>
</organism>
<keyword evidence="4" id="KW-1185">Reference proteome</keyword>
<dbReference type="Proteomes" id="UP000038045">
    <property type="component" value="Unplaced"/>
</dbReference>
<dbReference type="Pfam" id="PF01682">
    <property type="entry name" value="DB"/>
    <property type="match status" value="1"/>
</dbReference>
<name>A0A0N4ZI34_PARTI</name>
<accession>A0A0N4ZI34</accession>
<dbReference type="AlphaFoldDB" id="A0A0N4ZI34"/>
<evidence type="ECO:0000313" key="5">
    <source>
        <dbReference type="WBParaSite" id="PTRK_0000759100.1"/>
    </source>
</evidence>
<protein>
    <submittedName>
        <fullName evidence="5">DB domain-containing protein</fullName>
    </submittedName>
</protein>